<organism evidence="4 5">
    <name type="scientific">Weissella oryzae (strain DSM 25784 / JCM 18191 / LMG 30913 / SG25)</name>
    <dbReference type="NCBI Taxonomy" id="1329250"/>
    <lineage>
        <taxon>Bacteria</taxon>
        <taxon>Bacillati</taxon>
        <taxon>Bacillota</taxon>
        <taxon>Bacilli</taxon>
        <taxon>Lactobacillales</taxon>
        <taxon>Lactobacillaceae</taxon>
        <taxon>Weissella</taxon>
    </lineage>
</organism>
<evidence type="ECO:0000256" key="3">
    <source>
        <dbReference type="SAM" id="MobiDB-lite"/>
    </source>
</evidence>
<dbReference type="Gene3D" id="3.30.70.1380">
    <property type="entry name" value="Transcriptional regulatory protein pf0864 domain like"/>
    <property type="match status" value="1"/>
</dbReference>
<dbReference type="GO" id="GO:0051604">
    <property type="term" value="P:protein maturation"/>
    <property type="evidence" value="ECO:0007669"/>
    <property type="project" value="UniProtKB-UniRule"/>
</dbReference>
<evidence type="ECO:0000256" key="2">
    <source>
        <dbReference type="HAMAP-Rule" id="MF_01074"/>
    </source>
</evidence>
<dbReference type="RefSeq" id="WP_027699777.1">
    <property type="nucleotide sequence ID" value="NZ_DF820501.1"/>
</dbReference>
<dbReference type="PANTHER" id="PTHR36566">
    <property type="entry name" value="NICKEL INSERTION PROTEIN-RELATED"/>
    <property type="match status" value="1"/>
</dbReference>
<dbReference type="GO" id="GO:0016151">
    <property type="term" value="F:nickel cation binding"/>
    <property type="evidence" value="ECO:0007669"/>
    <property type="project" value="UniProtKB-UniRule"/>
</dbReference>
<comment type="function">
    <text evidence="2">Involved in the biosynthesis of a nickel-pincer cofactor ((SCS)Ni(II) pincer complex). Binds Ni(2+), and functions in nickel delivery to pyridinium-3,5-bisthiocarboxylic acid mononucleotide (P2TMN), to form the mature cofactor. Is thus probably required for the activation of nickel-pincer cofactor-dependent enzymes.</text>
</comment>
<dbReference type="AlphaFoldDB" id="A0A069CWW4"/>
<proteinExistence type="inferred from homology"/>
<name>A0A069CWW4_WEIOS</name>
<dbReference type="GO" id="GO:0016829">
    <property type="term" value="F:lyase activity"/>
    <property type="evidence" value="ECO:0007669"/>
    <property type="project" value="UniProtKB-UniRule"/>
</dbReference>
<evidence type="ECO:0000256" key="1">
    <source>
        <dbReference type="ARBA" id="ARBA00022596"/>
    </source>
</evidence>
<accession>A0A069CWW4</accession>
<dbReference type="Proteomes" id="UP000030643">
    <property type="component" value="Unassembled WGS sequence"/>
</dbReference>
<keyword evidence="2" id="KW-0456">Lyase</keyword>
<dbReference type="eggNOG" id="COG1641">
    <property type="taxonomic scope" value="Bacteria"/>
</dbReference>
<protein>
    <recommendedName>
        <fullName evidence="2">Pyridinium-3,5-bisthiocarboxylic acid mononucleotide nickel insertion protein</fullName>
        <shortName evidence="2">P2TMN nickel insertion protein</shortName>
        <ecNumber evidence="2">4.99.1.12</ecNumber>
    </recommendedName>
    <alternativeName>
        <fullName evidence="2">Nickel-pincer cofactor biosynthesis protein LarC</fullName>
    </alternativeName>
</protein>
<dbReference type="OrthoDB" id="9765625at2"/>
<dbReference type="InterPro" id="IPR002822">
    <property type="entry name" value="Ni_insertion"/>
</dbReference>
<dbReference type="STRING" id="1329250.WOSG25_180060"/>
<gene>
    <name evidence="2" type="primary">larC</name>
    <name evidence="4" type="ORF">WOSG25_180060</name>
</gene>
<evidence type="ECO:0000313" key="5">
    <source>
        <dbReference type="Proteomes" id="UP000030643"/>
    </source>
</evidence>
<evidence type="ECO:0000313" key="4">
    <source>
        <dbReference type="EMBL" id="GAK31857.1"/>
    </source>
</evidence>
<dbReference type="EMBL" id="DF820501">
    <property type="protein sequence ID" value="GAK31857.1"/>
    <property type="molecule type" value="Genomic_DNA"/>
</dbReference>
<dbReference type="HAMAP" id="MF_01074">
    <property type="entry name" value="LarC"/>
    <property type="match status" value="1"/>
</dbReference>
<keyword evidence="5" id="KW-1185">Reference proteome</keyword>
<comment type="catalytic activity">
    <reaction evidence="2">
        <text>Ni(II)-pyridinium-3,5-bisthiocarboxylate mononucleotide = pyridinium-3,5-bisthiocarboxylate mononucleotide + Ni(2+)</text>
        <dbReference type="Rhea" id="RHEA:54784"/>
        <dbReference type="ChEBI" id="CHEBI:49786"/>
        <dbReference type="ChEBI" id="CHEBI:137372"/>
        <dbReference type="ChEBI" id="CHEBI:137373"/>
        <dbReference type="EC" id="4.99.1.12"/>
    </reaction>
</comment>
<dbReference type="Pfam" id="PF01969">
    <property type="entry name" value="Ni_insertion"/>
    <property type="match status" value="1"/>
</dbReference>
<dbReference type="EC" id="4.99.1.12" evidence="2"/>
<keyword evidence="1 2" id="KW-0533">Nickel</keyword>
<reference evidence="5" key="1">
    <citation type="journal article" date="2014" name="Genome Announc.">
        <title>Draft genome sequence of Weissella oryzae SG25T, isolated from fermented rice grains.</title>
        <authorList>
            <person name="Tanizawa Y."/>
            <person name="Fujisawa T."/>
            <person name="Mochizuki T."/>
            <person name="Kaminuma E."/>
            <person name="Suzuki Y."/>
            <person name="Nakamura Y."/>
            <person name="Tohno M."/>
        </authorList>
    </citation>
    <scope>NUCLEOTIDE SEQUENCE [LARGE SCALE GENOMIC DNA]</scope>
    <source>
        <strain evidence="5">DSM 25784 / JCM 18191 / LMG 30913 / SG25</strain>
    </source>
</reference>
<feature type="region of interest" description="Disordered" evidence="3">
    <location>
        <begin position="85"/>
        <end position="106"/>
    </location>
</feature>
<comment type="similarity">
    <text evidence="2">Belongs to the LarC family.</text>
</comment>
<dbReference type="NCBIfam" id="TIGR00299">
    <property type="entry name" value="nickel pincer cofactor biosynthesis protein LarC"/>
    <property type="match status" value="1"/>
</dbReference>
<dbReference type="PANTHER" id="PTHR36566:SF1">
    <property type="entry name" value="PYRIDINIUM-3,5-BISTHIOCARBOXYLIC ACID MONONUCLEOTIDE NICKEL INSERTION PROTEIN"/>
    <property type="match status" value="1"/>
</dbReference>
<sequence>MKTLYLEPFSGISGDMLIGALLDLGVDFASFKAALAKLELTGYELNMRSEKKSAINGTSFHVSLTDSAHSIDEGLTLAEQDGLATEPVHHHHHHSHAEDEVHEHHHHGRNLAEIQAIINASDLSEKVKAGALATFEEIARAEAKVHGLPLEAVHFHEVGAIDSIVDIVGAFIALDLLGVDQVISGELVDGTGTIKVAHGVMPVPVPAVMMMRQGTDIPIRQRTDVQTELITPTGLALVKVLVTQFTSMPSQQVLVNTGYGFGSRDTGSLNALRVHLFDSKQSEREVKQQDETVLELHTNLDDTTGEQLAFVMNELMEAGVYDVFFTPIFMKKGRPAYELTVILSEQFRARVTELLFEHTTTIGLRWSVMQRTIMQRSFNTVITSYGKLKVKVLTYNAIKKYSFEADELSALARKAGKSIIEIEAAGRLALENPKEEV</sequence>